<accession>A0A9P4GVZ5</accession>
<sequence>MPGSSPETHLSRPALPGSDASSSKRPKYDSRYGELDLAELVQELVSYETCLDTDFESTKISACADGVVATKKSLANAHFLYDGDDLQNVPFPQELVSDTHIAWPNRRGRAPASLHLHVESVLAASTFSTAAHVGAICDLLNSLLSPGPLSTGPAGYTYTALSARTPELESFRYDHGIRFKRRVSSRAILHWGLLCDEDAAPTRFKERVVAFFKSTNTKTVCAVRKRKSVFGQAKQWVSKKVGVIRTM</sequence>
<protein>
    <submittedName>
        <fullName evidence="2">Uncharacterized protein</fullName>
    </submittedName>
</protein>
<name>A0A9P4GVZ5_9PLEO</name>
<gene>
    <name evidence="2" type="ORF">K460DRAFT_362794</name>
</gene>
<reference evidence="2" key="1">
    <citation type="submission" date="2020-01" db="EMBL/GenBank/DDBJ databases">
        <authorList>
            <consortium name="DOE Joint Genome Institute"/>
            <person name="Haridas S."/>
            <person name="Albert R."/>
            <person name="Binder M."/>
            <person name="Bloem J."/>
            <person name="Labutti K."/>
            <person name="Salamov A."/>
            <person name="Andreopoulos B."/>
            <person name="Baker S.E."/>
            <person name="Barry K."/>
            <person name="Bills G."/>
            <person name="Bluhm B.H."/>
            <person name="Cannon C."/>
            <person name="Castanera R."/>
            <person name="Culley D.E."/>
            <person name="Daum C."/>
            <person name="Ezra D."/>
            <person name="Gonzalez J.B."/>
            <person name="Henrissat B."/>
            <person name="Kuo A."/>
            <person name="Liang C."/>
            <person name="Lipzen A."/>
            <person name="Lutzoni F."/>
            <person name="Magnuson J."/>
            <person name="Mondo S."/>
            <person name="Nolan M."/>
            <person name="Ohm R."/>
            <person name="Pangilinan J."/>
            <person name="Park H.-J."/>
            <person name="Ramirez L."/>
            <person name="Alfaro M."/>
            <person name="Sun H."/>
            <person name="Tritt A."/>
            <person name="Yoshinaga Y."/>
            <person name="Zwiers L.-H."/>
            <person name="Turgeon B.G."/>
            <person name="Goodwin S.B."/>
            <person name="Spatafora J.W."/>
            <person name="Crous P.W."/>
            <person name="Grigoriev I.V."/>
        </authorList>
    </citation>
    <scope>NUCLEOTIDE SEQUENCE</scope>
    <source>
        <strain evidence="2">CBS 394.84</strain>
    </source>
</reference>
<dbReference type="EMBL" id="ML976614">
    <property type="protein sequence ID" value="KAF1852026.1"/>
    <property type="molecule type" value="Genomic_DNA"/>
</dbReference>
<organism evidence="2 3">
    <name type="scientific">Cucurbitaria berberidis CBS 394.84</name>
    <dbReference type="NCBI Taxonomy" id="1168544"/>
    <lineage>
        <taxon>Eukaryota</taxon>
        <taxon>Fungi</taxon>
        <taxon>Dikarya</taxon>
        <taxon>Ascomycota</taxon>
        <taxon>Pezizomycotina</taxon>
        <taxon>Dothideomycetes</taxon>
        <taxon>Pleosporomycetidae</taxon>
        <taxon>Pleosporales</taxon>
        <taxon>Pleosporineae</taxon>
        <taxon>Cucurbitariaceae</taxon>
        <taxon>Cucurbitaria</taxon>
    </lineage>
</organism>
<proteinExistence type="predicted"/>
<dbReference type="AlphaFoldDB" id="A0A9P4GVZ5"/>
<keyword evidence="3" id="KW-1185">Reference proteome</keyword>
<evidence type="ECO:0000256" key="1">
    <source>
        <dbReference type="SAM" id="MobiDB-lite"/>
    </source>
</evidence>
<evidence type="ECO:0000313" key="3">
    <source>
        <dbReference type="Proteomes" id="UP000800039"/>
    </source>
</evidence>
<evidence type="ECO:0000313" key="2">
    <source>
        <dbReference type="EMBL" id="KAF1852026.1"/>
    </source>
</evidence>
<dbReference type="GeneID" id="63849957"/>
<dbReference type="RefSeq" id="XP_040794589.1">
    <property type="nucleotide sequence ID" value="XM_040932706.1"/>
</dbReference>
<dbReference type="Proteomes" id="UP000800039">
    <property type="component" value="Unassembled WGS sequence"/>
</dbReference>
<feature type="region of interest" description="Disordered" evidence="1">
    <location>
        <begin position="1"/>
        <end position="28"/>
    </location>
</feature>
<comment type="caution">
    <text evidence="2">The sequence shown here is derived from an EMBL/GenBank/DDBJ whole genome shotgun (WGS) entry which is preliminary data.</text>
</comment>
<dbReference type="OrthoDB" id="3680994at2759"/>